<dbReference type="NCBIfam" id="TIGR03635">
    <property type="entry name" value="uS17_bact"/>
    <property type="match status" value="1"/>
</dbReference>
<evidence type="ECO:0000256" key="3">
    <source>
        <dbReference type="ARBA" id="ARBA00022884"/>
    </source>
</evidence>
<evidence type="ECO:0000256" key="5">
    <source>
        <dbReference type="ARBA" id="ARBA00023274"/>
    </source>
</evidence>
<organism evidence="9 10">
    <name type="scientific">Candidatus Neomicrothrix parvicella RN1</name>
    <dbReference type="NCBI Taxonomy" id="1229780"/>
    <lineage>
        <taxon>Bacteria</taxon>
        <taxon>Bacillati</taxon>
        <taxon>Actinomycetota</taxon>
        <taxon>Acidimicrobiia</taxon>
        <taxon>Acidimicrobiales</taxon>
        <taxon>Microthrixaceae</taxon>
        <taxon>Candidatus Neomicrothrix</taxon>
    </lineage>
</organism>
<reference evidence="9 10" key="1">
    <citation type="journal article" date="2013" name="ISME J.">
        <title>Metabolic model for the filamentous 'Candidatus Microthrix parvicella' based on genomic and metagenomic analyses.</title>
        <authorList>
            <person name="Jon McIlroy S."/>
            <person name="Kristiansen R."/>
            <person name="Albertsen M."/>
            <person name="Michael Karst S."/>
            <person name="Rossetti S."/>
            <person name="Lund Nielsen J."/>
            <person name="Tandoi V."/>
            <person name="James Seviour R."/>
            <person name="Nielsen P.H."/>
        </authorList>
    </citation>
    <scope>NUCLEOTIDE SEQUENCE [LARGE SCALE GENOMIC DNA]</scope>
    <source>
        <strain evidence="9 10">RN1</strain>
    </source>
</reference>
<dbReference type="Proteomes" id="UP000018291">
    <property type="component" value="Unassembled WGS sequence"/>
</dbReference>
<dbReference type="GO" id="GO:0019843">
    <property type="term" value="F:rRNA binding"/>
    <property type="evidence" value="ECO:0007669"/>
    <property type="project" value="UniProtKB-UniRule"/>
</dbReference>
<keyword evidence="10" id="KW-1185">Reference proteome</keyword>
<dbReference type="GO" id="GO:0006412">
    <property type="term" value="P:translation"/>
    <property type="evidence" value="ECO:0007669"/>
    <property type="project" value="UniProtKB-UniRule"/>
</dbReference>
<dbReference type="STRING" id="1229780.BN381_450088"/>
<dbReference type="GO" id="GO:0022627">
    <property type="term" value="C:cytosolic small ribosomal subunit"/>
    <property type="evidence" value="ECO:0007669"/>
    <property type="project" value="UniProtKB-UniRule"/>
</dbReference>
<dbReference type="eggNOG" id="COG0186">
    <property type="taxonomic scope" value="Bacteria"/>
</dbReference>
<comment type="similarity">
    <text evidence="1 6 7">Belongs to the universal ribosomal protein uS17 family.</text>
</comment>
<dbReference type="PANTHER" id="PTHR10744">
    <property type="entry name" value="40S RIBOSOMAL PROTEIN S11 FAMILY MEMBER"/>
    <property type="match status" value="1"/>
</dbReference>
<comment type="subunit">
    <text evidence="6">Part of the 30S ribosomal subunit.</text>
</comment>
<dbReference type="InterPro" id="IPR012340">
    <property type="entry name" value="NA-bd_OB-fold"/>
</dbReference>
<dbReference type="InterPro" id="IPR019984">
    <property type="entry name" value="Ribosomal_uS17_bact/chlr"/>
</dbReference>
<dbReference type="SUPFAM" id="SSF50249">
    <property type="entry name" value="Nucleic acid-binding proteins"/>
    <property type="match status" value="1"/>
</dbReference>
<dbReference type="NCBIfam" id="NF004123">
    <property type="entry name" value="PRK05610.1"/>
    <property type="match status" value="1"/>
</dbReference>
<name>R4Z6S6_9ACTN</name>
<evidence type="ECO:0000313" key="10">
    <source>
        <dbReference type="Proteomes" id="UP000018291"/>
    </source>
</evidence>
<dbReference type="HAMAP" id="MF_01345_B">
    <property type="entry name" value="Ribosomal_uS17_B"/>
    <property type="match status" value="1"/>
</dbReference>
<dbReference type="Pfam" id="PF00366">
    <property type="entry name" value="Ribosomal_S17"/>
    <property type="match status" value="1"/>
</dbReference>
<protein>
    <recommendedName>
        <fullName evidence="6">Small ribosomal subunit protein uS17</fullName>
    </recommendedName>
</protein>
<keyword evidence="2 6" id="KW-0699">rRNA-binding</keyword>
<keyword evidence="3 6" id="KW-0694">RNA-binding</keyword>
<evidence type="ECO:0000313" key="9">
    <source>
        <dbReference type="EMBL" id="CCM64777.1"/>
    </source>
</evidence>
<evidence type="ECO:0000256" key="8">
    <source>
        <dbReference type="SAM" id="MobiDB-lite"/>
    </source>
</evidence>
<evidence type="ECO:0000256" key="1">
    <source>
        <dbReference type="ARBA" id="ARBA00010254"/>
    </source>
</evidence>
<evidence type="ECO:0000256" key="2">
    <source>
        <dbReference type="ARBA" id="ARBA00022730"/>
    </source>
</evidence>
<dbReference type="InterPro" id="IPR000266">
    <property type="entry name" value="Ribosomal_uS17"/>
</dbReference>
<dbReference type="CDD" id="cd00364">
    <property type="entry name" value="Ribosomal_uS17"/>
    <property type="match status" value="1"/>
</dbReference>
<dbReference type="PRINTS" id="PR00973">
    <property type="entry name" value="RIBOSOMALS17"/>
</dbReference>
<comment type="caution">
    <text evidence="9">The sequence shown here is derived from an EMBL/GenBank/DDBJ whole genome shotgun (WGS) entry which is preliminary data.</text>
</comment>
<evidence type="ECO:0000256" key="6">
    <source>
        <dbReference type="HAMAP-Rule" id="MF_01345"/>
    </source>
</evidence>
<evidence type="ECO:0000256" key="4">
    <source>
        <dbReference type="ARBA" id="ARBA00022980"/>
    </source>
</evidence>
<dbReference type="RefSeq" id="WP_012229053.1">
    <property type="nucleotide sequence ID" value="NZ_HG422565.1"/>
</dbReference>
<accession>R4Z6S6</accession>
<comment type="function">
    <text evidence="6">One of the primary rRNA binding proteins, it binds specifically to the 5'-end of 16S ribosomal RNA.</text>
</comment>
<dbReference type="EMBL" id="CANL01000040">
    <property type="protein sequence ID" value="CCM64777.1"/>
    <property type="molecule type" value="Genomic_DNA"/>
</dbReference>
<evidence type="ECO:0000256" key="7">
    <source>
        <dbReference type="RuleBase" id="RU003872"/>
    </source>
</evidence>
<keyword evidence="5 6" id="KW-0687">Ribonucleoprotein</keyword>
<dbReference type="HOGENOM" id="CLU_073626_1_0_11"/>
<dbReference type="Gene3D" id="2.40.50.140">
    <property type="entry name" value="Nucleic acid-binding proteins"/>
    <property type="match status" value="1"/>
</dbReference>
<feature type="region of interest" description="Disordered" evidence="8">
    <location>
        <begin position="1"/>
        <end position="21"/>
    </location>
</feature>
<dbReference type="GO" id="GO:0003735">
    <property type="term" value="F:structural constituent of ribosome"/>
    <property type="evidence" value="ECO:0007669"/>
    <property type="project" value="UniProtKB-UniRule"/>
</dbReference>
<dbReference type="InterPro" id="IPR019979">
    <property type="entry name" value="Ribosomal_uS17_CS"/>
</dbReference>
<proteinExistence type="inferred from homology"/>
<dbReference type="AlphaFoldDB" id="R4Z6S6"/>
<dbReference type="PROSITE" id="PS00056">
    <property type="entry name" value="RIBOSOMAL_S17"/>
    <property type="match status" value="1"/>
</dbReference>
<sequence>MPESTTSADDTAAEIAEDRPARKVREGIVTSNGMDKTVAVSFTQQVSHRAYTKAVRRTKRLYVHDEENTLNVGDRVRVVETRPLSKNKRWRLLEILERAR</sequence>
<keyword evidence="4 6" id="KW-0689">Ribosomal protein</keyword>
<dbReference type="OrthoDB" id="9811714at2"/>
<dbReference type="PANTHER" id="PTHR10744:SF1">
    <property type="entry name" value="SMALL RIBOSOMAL SUBUNIT PROTEIN US17M"/>
    <property type="match status" value="1"/>
</dbReference>
<gene>
    <name evidence="6" type="primary">rpsQ</name>
    <name evidence="9" type="ORF">BN381_450088</name>
</gene>